<protein>
    <recommendedName>
        <fullName evidence="4">DUF4148 domain-containing protein</fullName>
    </recommendedName>
</protein>
<proteinExistence type="predicted"/>
<dbReference type="AlphaFoldDB" id="A0A0M0K0U4"/>
<comment type="caution">
    <text evidence="2">The sequence shown here is derived from an EMBL/GenBank/DDBJ whole genome shotgun (WGS) entry which is preliminary data.</text>
</comment>
<name>A0A0M0K0U4_9EUKA</name>
<evidence type="ECO:0000256" key="1">
    <source>
        <dbReference type="SAM" id="SignalP"/>
    </source>
</evidence>
<organism evidence="2 3">
    <name type="scientific">Chrysochromulina tobinii</name>
    <dbReference type="NCBI Taxonomy" id="1460289"/>
    <lineage>
        <taxon>Eukaryota</taxon>
        <taxon>Haptista</taxon>
        <taxon>Haptophyta</taxon>
        <taxon>Prymnesiophyceae</taxon>
        <taxon>Prymnesiales</taxon>
        <taxon>Chrysochromulinaceae</taxon>
        <taxon>Chrysochromulina</taxon>
    </lineage>
</organism>
<evidence type="ECO:0000313" key="2">
    <source>
        <dbReference type="EMBL" id="KOO32435.1"/>
    </source>
</evidence>
<reference evidence="3" key="1">
    <citation type="journal article" date="2015" name="PLoS Genet.">
        <title>Genome Sequence and Transcriptome Analyses of Chrysochromulina tobin: Metabolic Tools for Enhanced Algal Fitness in the Prominent Order Prymnesiales (Haptophyceae).</title>
        <authorList>
            <person name="Hovde B.T."/>
            <person name="Deodato C.R."/>
            <person name="Hunsperger H.M."/>
            <person name="Ryken S.A."/>
            <person name="Yost W."/>
            <person name="Jha R.K."/>
            <person name="Patterson J."/>
            <person name="Monnat R.J. Jr."/>
            <person name="Barlow S.B."/>
            <person name="Starkenburg S.R."/>
            <person name="Cattolico R.A."/>
        </authorList>
    </citation>
    <scope>NUCLEOTIDE SEQUENCE</scope>
    <source>
        <strain evidence="3">CCMP291</strain>
    </source>
</reference>
<accession>A0A0M0K0U4</accession>
<evidence type="ECO:0008006" key="4">
    <source>
        <dbReference type="Google" id="ProtNLM"/>
    </source>
</evidence>
<sequence length="96" mass="10335">MKIALILASLLGATGFAPMRTTVLAMQADPGATRDASPPKAPKSGFTLTLAGGQRTMEDVRKAQRKAAKSMDIYAKTAPELDLKRTESGWNKMNRN</sequence>
<keyword evidence="1" id="KW-0732">Signal</keyword>
<feature type="chain" id="PRO_5012655653" description="DUF4148 domain-containing protein" evidence="1">
    <location>
        <begin position="16"/>
        <end position="96"/>
    </location>
</feature>
<feature type="signal peptide" evidence="1">
    <location>
        <begin position="1"/>
        <end position="15"/>
    </location>
</feature>
<keyword evidence="3" id="KW-1185">Reference proteome</keyword>
<gene>
    <name evidence="2" type="ORF">Ctob_007898</name>
</gene>
<dbReference type="EMBL" id="JWZX01001775">
    <property type="protein sequence ID" value="KOO32435.1"/>
    <property type="molecule type" value="Genomic_DNA"/>
</dbReference>
<evidence type="ECO:0000313" key="3">
    <source>
        <dbReference type="Proteomes" id="UP000037460"/>
    </source>
</evidence>
<dbReference type="Proteomes" id="UP000037460">
    <property type="component" value="Unassembled WGS sequence"/>
</dbReference>